<dbReference type="Pfam" id="PF14584">
    <property type="entry name" value="DUF4446"/>
    <property type="match status" value="1"/>
</dbReference>
<sequence>MKVELIYEGIQRYLPEVILVVVALQVILLIWGILTTVRLGKQKRMIRQLARKLGEGKELKSLLESEEIDGDLVIAHLQGIHDRLTRLKGKIGLVRYNAIGERASDMSFSLALLDENKDGIVMSSLFSNQGVSYIYSKPVHEGGSTHRLSKEEEQAITQALQPAIEAKNHSVKML</sequence>
<proteinExistence type="predicted"/>
<accession>A0A1H3AEX6</accession>
<feature type="transmembrane region" description="Helical" evidence="1">
    <location>
        <begin position="17"/>
        <end position="37"/>
    </location>
</feature>
<keyword evidence="1" id="KW-1133">Transmembrane helix</keyword>
<evidence type="ECO:0000256" key="1">
    <source>
        <dbReference type="SAM" id="Phobius"/>
    </source>
</evidence>
<gene>
    <name evidence="2" type="ORF">SAMN05444487_11364</name>
</gene>
<keyword evidence="1" id="KW-0812">Transmembrane</keyword>
<keyword evidence="1" id="KW-0472">Membrane</keyword>
<dbReference type="InterPro" id="IPR027981">
    <property type="entry name" value="DUF4446"/>
</dbReference>
<organism evidence="2 3">
    <name type="scientific">Marininema mesophilum</name>
    <dbReference type="NCBI Taxonomy" id="1048340"/>
    <lineage>
        <taxon>Bacteria</taxon>
        <taxon>Bacillati</taxon>
        <taxon>Bacillota</taxon>
        <taxon>Bacilli</taxon>
        <taxon>Bacillales</taxon>
        <taxon>Thermoactinomycetaceae</taxon>
        <taxon>Marininema</taxon>
    </lineage>
</organism>
<dbReference type="RefSeq" id="WP_177168048.1">
    <property type="nucleotide sequence ID" value="NZ_FNNQ01000013.1"/>
</dbReference>
<evidence type="ECO:0008006" key="4">
    <source>
        <dbReference type="Google" id="ProtNLM"/>
    </source>
</evidence>
<reference evidence="2 3" key="1">
    <citation type="submission" date="2016-10" db="EMBL/GenBank/DDBJ databases">
        <authorList>
            <person name="de Groot N.N."/>
        </authorList>
    </citation>
    <scope>NUCLEOTIDE SEQUENCE [LARGE SCALE GENOMIC DNA]</scope>
    <source>
        <strain evidence="2 3">DSM 45610</strain>
    </source>
</reference>
<evidence type="ECO:0000313" key="2">
    <source>
        <dbReference type="EMBL" id="SDX28267.1"/>
    </source>
</evidence>
<dbReference type="EMBL" id="FNNQ01000013">
    <property type="protein sequence ID" value="SDX28267.1"/>
    <property type="molecule type" value="Genomic_DNA"/>
</dbReference>
<name>A0A1H3AEX6_9BACL</name>
<protein>
    <recommendedName>
        <fullName evidence="4">DUF4446 domain-containing protein</fullName>
    </recommendedName>
</protein>
<evidence type="ECO:0000313" key="3">
    <source>
        <dbReference type="Proteomes" id="UP000198534"/>
    </source>
</evidence>
<dbReference type="STRING" id="1048340.SAMN05444487_11364"/>
<dbReference type="Proteomes" id="UP000198534">
    <property type="component" value="Unassembled WGS sequence"/>
</dbReference>
<dbReference type="AlphaFoldDB" id="A0A1H3AEX6"/>
<keyword evidence="3" id="KW-1185">Reference proteome</keyword>